<keyword evidence="2" id="KW-0560">Oxidoreductase</keyword>
<dbReference type="PANTHER" id="PTHR37811:SF2">
    <property type="entry name" value="ABM DOMAIN-CONTAINING PROTEIN"/>
    <property type="match status" value="1"/>
</dbReference>
<dbReference type="PANTHER" id="PTHR37811">
    <property type="entry name" value="BLL5343 PROTEIN"/>
    <property type="match status" value="1"/>
</dbReference>
<organism evidence="2 3">
    <name type="scientific">Sphingomonas tagetis</name>
    <dbReference type="NCBI Taxonomy" id="2949092"/>
    <lineage>
        <taxon>Bacteria</taxon>
        <taxon>Pseudomonadati</taxon>
        <taxon>Pseudomonadota</taxon>
        <taxon>Alphaproteobacteria</taxon>
        <taxon>Sphingomonadales</taxon>
        <taxon>Sphingomonadaceae</taxon>
        <taxon>Sphingomonas</taxon>
    </lineage>
</organism>
<dbReference type="SUPFAM" id="SSF54909">
    <property type="entry name" value="Dimeric alpha+beta barrel"/>
    <property type="match status" value="1"/>
</dbReference>
<sequence length="108" mass="12204">MQSHARTGQVAVIFTSQRTSQDDAGYEAAAAAMAALALQQPGYAGLESVRGGDGLGITISFWHDDAAARAWRDHPEHARIRELGRVRWYDWYELQVTRVERGYGWRRE</sequence>
<dbReference type="InterPro" id="IPR007138">
    <property type="entry name" value="ABM_dom"/>
</dbReference>
<dbReference type="GO" id="GO:0004497">
    <property type="term" value="F:monooxygenase activity"/>
    <property type="evidence" value="ECO:0007669"/>
    <property type="project" value="UniProtKB-KW"/>
</dbReference>
<dbReference type="InterPro" id="IPR011008">
    <property type="entry name" value="Dimeric_a/b-barrel"/>
</dbReference>
<proteinExistence type="predicted"/>
<dbReference type="InterPro" id="IPR052936">
    <property type="entry name" value="Jasmonate_Hydroxylase-like"/>
</dbReference>
<protein>
    <submittedName>
        <fullName evidence="2">Antibiotic biosynthesis monooxygenase</fullName>
    </submittedName>
</protein>
<feature type="domain" description="ABM" evidence="1">
    <location>
        <begin position="12"/>
        <end position="82"/>
    </location>
</feature>
<evidence type="ECO:0000259" key="1">
    <source>
        <dbReference type="Pfam" id="PF03992"/>
    </source>
</evidence>
<keyword evidence="3" id="KW-1185">Reference proteome</keyword>
<dbReference type="Gene3D" id="3.30.70.100">
    <property type="match status" value="1"/>
</dbReference>
<dbReference type="Pfam" id="PF03992">
    <property type="entry name" value="ABM"/>
    <property type="match status" value="1"/>
</dbReference>
<comment type="caution">
    <text evidence="2">The sequence shown here is derived from an EMBL/GenBank/DDBJ whole genome shotgun (WGS) entry which is preliminary data.</text>
</comment>
<evidence type="ECO:0000313" key="2">
    <source>
        <dbReference type="EMBL" id="MCP3731588.1"/>
    </source>
</evidence>
<dbReference type="Proteomes" id="UP001139451">
    <property type="component" value="Unassembled WGS sequence"/>
</dbReference>
<evidence type="ECO:0000313" key="3">
    <source>
        <dbReference type="Proteomes" id="UP001139451"/>
    </source>
</evidence>
<name>A0A9X2HIQ2_9SPHN</name>
<accession>A0A9X2HIQ2</accession>
<dbReference type="RefSeq" id="WP_254294321.1">
    <property type="nucleotide sequence ID" value="NZ_JAMLDX010000011.1"/>
</dbReference>
<reference evidence="2" key="1">
    <citation type="submission" date="2022-05" db="EMBL/GenBank/DDBJ databases">
        <title>Sphingomonas sp. strain MG17 Genome sequencing and assembly.</title>
        <authorList>
            <person name="Kim I."/>
        </authorList>
    </citation>
    <scope>NUCLEOTIDE SEQUENCE</scope>
    <source>
        <strain evidence="2">MG17</strain>
    </source>
</reference>
<gene>
    <name evidence="2" type="ORF">M9978_14260</name>
</gene>
<keyword evidence="2" id="KW-0503">Monooxygenase</keyword>
<dbReference type="AlphaFoldDB" id="A0A9X2HIQ2"/>
<dbReference type="EMBL" id="JAMLDX010000011">
    <property type="protein sequence ID" value="MCP3731588.1"/>
    <property type="molecule type" value="Genomic_DNA"/>
</dbReference>